<dbReference type="EMBL" id="CAJVPQ010000946">
    <property type="protein sequence ID" value="CAG8521997.1"/>
    <property type="molecule type" value="Genomic_DNA"/>
</dbReference>
<dbReference type="Pfam" id="PF21895">
    <property type="entry name" value="MTHFR_C"/>
    <property type="match status" value="1"/>
</dbReference>
<evidence type="ECO:0000256" key="4">
    <source>
        <dbReference type="ARBA" id="ARBA00022630"/>
    </source>
</evidence>
<dbReference type="GO" id="GO:0009086">
    <property type="term" value="P:methionine biosynthetic process"/>
    <property type="evidence" value="ECO:0007669"/>
    <property type="project" value="TreeGrafter"/>
</dbReference>
<dbReference type="GO" id="GO:0071949">
    <property type="term" value="F:FAD binding"/>
    <property type="evidence" value="ECO:0007669"/>
    <property type="project" value="TreeGrafter"/>
</dbReference>
<comment type="similarity">
    <text evidence="3">Belongs to the methylenetetrahydrofolate reductase family.</text>
</comment>
<dbReference type="FunFam" id="3.20.20.220:FF:000002">
    <property type="entry name" value="Methylenetetrahydrofolate reductase"/>
    <property type="match status" value="1"/>
</dbReference>
<evidence type="ECO:0000256" key="1">
    <source>
        <dbReference type="ARBA" id="ARBA00001974"/>
    </source>
</evidence>
<dbReference type="NCBIfam" id="TIGR00677">
    <property type="entry name" value="fadh2_euk"/>
    <property type="match status" value="1"/>
</dbReference>
<name>A0A9N9A8Y6_9GLOM</name>
<evidence type="ECO:0000256" key="6">
    <source>
        <dbReference type="ARBA" id="ARBA00022857"/>
    </source>
</evidence>
<evidence type="ECO:0000313" key="11">
    <source>
        <dbReference type="Proteomes" id="UP000789570"/>
    </source>
</evidence>
<evidence type="ECO:0000256" key="8">
    <source>
        <dbReference type="RuleBase" id="RU004254"/>
    </source>
</evidence>
<comment type="caution">
    <text evidence="10">The sequence shown here is derived from an EMBL/GenBank/DDBJ whole genome shotgun (WGS) entry which is preliminary data.</text>
</comment>
<evidence type="ECO:0000313" key="10">
    <source>
        <dbReference type="EMBL" id="CAG8521997.1"/>
    </source>
</evidence>
<dbReference type="Gene3D" id="3.20.20.220">
    <property type="match status" value="1"/>
</dbReference>
<dbReference type="AlphaFoldDB" id="A0A9N9A8Y6"/>
<dbReference type="PANTHER" id="PTHR45754">
    <property type="entry name" value="METHYLENETETRAHYDROFOLATE REDUCTASE"/>
    <property type="match status" value="1"/>
</dbReference>
<dbReference type="Proteomes" id="UP000789570">
    <property type="component" value="Unassembled WGS sequence"/>
</dbReference>
<dbReference type="CDD" id="cd00537">
    <property type="entry name" value="MTHFR"/>
    <property type="match status" value="1"/>
</dbReference>
<dbReference type="InterPro" id="IPR004621">
    <property type="entry name" value="Fadh2_euk"/>
</dbReference>
<feature type="domain" description="MTHFR SAM-binding regulatory" evidence="9">
    <location>
        <begin position="328"/>
        <end position="592"/>
    </location>
</feature>
<dbReference type="GO" id="GO:0035999">
    <property type="term" value="P:tetrahydrofolate interconversion"/>
    <property type="evidence" value="ECO:0007669"/>
    <property type="project" value="TreeGrafter"/>
</dbReference>
<sequence length="600" mass="68995">MKIIDKINSHEPSKAFYSFEYFPPKTDEGLTNLYDRLKRMSFLNPLFASFTWGAGGSTIDRTTDMCATAQTLYGFESCMHLTCTNVVRTTIEKALEEAKSAGIQNILALRGDPPRGQEYWTSCDDDFTHAIDLVRFIRKEYGDYFCIGVAGYPEGYPDSDDKNQDLKYLKEKVDAGAEFVITQLFYNVDTFVEWEKECRKIGIKVPIIPGIMPIQGYHSFRRITNLCKMNIPSEILDALEPIKHDDQAVKDYGVSLAVSIISKLFNEHNVRGFHLCTMNLEKSVRLVLEKLKFVPTEEERNLRRRSRRRSSVGFVSNDIIRQEPDGSLPTVKPVIWKEQSEDYLGRSEDWDNFPNGRWGDARSPAFGELDGYGVSLRIPPEQALEYWQRPTTLDELKQVFKSYILGDIPALPWYEEPLFAETEAIRSKLVRLNELGYLTVSSQPAVNGAKSEDPIYGWGPKGGYVYQKAFVEFFVSLENLEKLIKKITGNPWITYYALNRNGDFKTNIKEEAPSAVTWGVFPGKEIVQPTIIEQVSFKAWKDEAYALWTEWEHLYPKNSPTQKLLNDIGNNWWLINLVHHNYVDPEGIWDIFFNDDVNNE</sequence>
<evidence type="ECO:0000256" key="7">
    <source>
        <dbReference type="ARBA" id="ARBA00023002"/>
    </source>
</evidence>
<evidence type="ECO:0000256" key="2">
    <source>
        <dbReference type="ARBA" id="ARBA00004777"/>
    </source>
</evidence>
<dbReference type="SUPFAM" id="SSF51730">
    <property type="entry name" value="FAD-linked oxidoreductase"/>
    <property type="match status" value="1"/>
</dbReference>
<keyword evidence="7" id="KW-0560">Oxidoreductase</keyword>
<dbReference type="GO" id="GO:0004489">
    <property type="term" value="F:methylenetetrahydrofolate reductase [NAD(P)H] activity"/>
    <property type="evidence" value="ECO:0007669"/>
    <property type="project" value="InterPro"/>
</dbReference>
<evidence type="ECO:0000256" key="3">
    <source>
        <dbReference type="ARBA" id="ARBA00006743"/>
    </source>
</evidence>
<evidence type="ECO:0000256" key="5">
    <source>
        <dbReference type="ARBA" id="ARBA00022827"/>
    </source>
</evidence>
<protein>
    <submittedName>
        <fullName evidence="10">6505_t:CDS:1</fullName>
    </submittedName>
</protein>
<organism evidence="10 11">
    <name type="scientific">Funneliformis caledonium</name>
    <dbReference type="NCBI Taxonomy" id="1117310"/>
    <lineage>
        <taxon>Eukaryota</taxon>
        <taxon>Fungi</taxon>
        <taxon>Fungi incertae sedis</taxon>
        <taxon>Mucoromycota</taxon>
        <taxon>Glomeromycotina</taxon>
        <taxon>Glomeromycetes</taxon>
        <taxon>Glomerales</taxon>
        <taxon>Glomeraceae</taxon>
        <taxon>Funneliformis</taxon>
    </lineage>
</organism>
<dbReference type="GO" id="GO:0005829">
    <property type="term" value="C:cytosol"/>
    <property type="evidence" value="ECO:0007669"/>
    <property type="project" value="TreeGrafter"/>
</dbReference>
<dbReference type="OrthoDB" id="16284at2759"/>
<evidence type="ECO:0000259" key="9">
    <source>
        <dbReference type="Pfam" id="PF21895"/>
    </source>
</evidence>
<comment type="pathway">
    <text evidence="2 8">One-carbon metabolism; tetrahydrofolate interconversion.</text>
</comment>
<accession>A0A9N9A8Y6</accession>
<dbReference type="InterPro" id="IPR003171">
    <property type="entry name" value="Mehydrof_redctse-like"/>
</dbReference>
<gene>
    <name evidence="10" type="ORF">FCALED_LOCUS4747</name>
</gene>
<reference evidence="10" key="1">
    <citation type="submission" date="2021-06" db="EMBL/GenBank/DDBJ databases">
        <authorList>
            <person name="Kallberg Y."/>
            <person name="Tangrot J."/>
            <person name="Rosling A."/>
        </authorList>
    </citation>
    <scope>NUCLEOTIDE SEQUENCE</scope>
    <source>
        <strain evidence="10">UK204</strain>
    </source>
</reference>
<dbReference type="PANTHER" id="PTHR45754:SF1">
    <property type="entry name" value="METHYLENETETRAHYDROFOLATE REDUCTASE 1"/>
    <property type="match status" value="1"/>
</dbReference>
<keyword evidence="11" id="KW-1185">Reference proteome</keyword>
<comment type="cofactor">
    <cofactor evidence="1">
        <name>FAD</name>
        <dbReference type="ChEBI" id="CHEBI:57692"/>
    </cofactor>
</comment>
<keyword evidence="5" id="KW-0274">FAD</keyword>
<proteinExistence type="inferred from homology"/>
<keyword evidence="4" id="KW-0285">Flavoprotein</keyword>
<keyword evidence="6" id="KW-0521">NADP</keyword>
<dbReference type="Pfam" id="PF02219">
    <property type="entry name" value="MTHFR"/>
    <property type="match status" value="1"/>
</dbReference>
<dbReference type="InterPro" id="IPR029041">
    <property type="entry name" value="FAD-linked_oxidoreductase-like"/>
</dbReference>
<dbReference type="InterPro" id="IPR053806">
    <property type="entry name" value="MTHFR_C"/>
</dbReference>